<reference evidence="1 2" key="1">
    <citation type="submission" date="2020-08" db="EMBL/GenBank/DDBJ databases">
        <title>Genome sequence of Rhizobiales bacterium strain IZ6.</title>
        <authorList>
            <person name="Nakai R."/>
            <person name="Naganuma T."/>
        </authorList>
    </citation>
    <scope>NUCLEOTIDE SEQUENCE [LARGE SCALE GENOMIC DNA]</scope>
    <source>
        <strain evidence="1 2">IZ6</strain>
    </source>
</reference>
<gene>
    <name evidence="1" type="ORF">IZ6_25040</name>
</gene>
<evidence type="ECO:0000313" key="1">
    <source>
        <dbReference type="EMBL" id="BCJ91769.1"/>
    </source>
</evidence>
<keyword evidence="2" id="KW-1185">Reference proteome</keyword>
<dbReference type="AlphaFoldDB" id="A0A6S6QRT5"/>
<dbReference type="EMBL" id="AP023361">
    <property type="protein sequence ID" value="BCJ91769.1"/>
    <property type="molecule type" value="Genomic_DNA"/>
</dbReference>
<evidence type="ECO:0000313" key="2">
    <source>
        <dbReference type="Proteomes" id="UP000515317"/>
    </source>
</evidence>
<dbReference type="KEGG" id="tso:IZ6_25040"/>
<accession>A0A6S6QRT5</accession>
<name>A0A6S6QRT5_9HYPH</name>
<protein>
    <submittedName>
        <fullName evidence="1">Uncharacterized protein</fullName>
    </submittedName>
</protein>
<proteinExistence type="predicted"/>
<organism evidence="1 2">
    <name type="scientific">Terrihabitans soli</name>
    <dbReference type="NCBI Taxonomy" id="708113"/>
    <lineage>
        <taxon>Bacteria</taxon>
        <taxon>Pseudomonadati</taxon>
        <taxon>Pseudomonadota</taxon>
        <taxon>Alphaproteobacteria</taxon>
        <taxon>Hyphomicrobiales</taxon>
        <taxon>Terrihabitans</taxon>
    </lineage>
</organism>
<dbReference type="Proteomes" id="UP000515317">
    <property type="component" value="Chromosome"/>
</dbReference>
<sequence length="421" mass="46047">MLSRLVFGKNKDGLPVLDISNPGFDAFLNDPLLNPERYGFSSRWNKFDKILEAGTVSHDFGSNGETAMPEIIIPRRSGYDPIVRVQLMHPTSNLIYEDYWRRLSVAGSTGDRVTSFMVGMGTTVTTNTSSIRISNTRGRENALTGVWRFRYIVFDLPANQITVLPPPPPPEPEDLPIPMLNLRWGDDYLSTFRNFQFPTNITPGDVLVYIATSSHDSARDFTLSGFTLGIDLVDQFGGTSTRFRNKIGYRLADGSENGINDLLRSDGEIKLNAQCLLHFRPPSPATSISWLSGWGVANIPSSGSTLAVVAPPQTFPAQTAKGIIRVTSSYDRLSMALTVDSITGQPIKFQDASPAMDLSFGQPSSHFTSGFGAQSTHLVELDTFLDSAPVQVVTYTGTNVVQGPSGHCYWVPAGLSLGINW</sequence>